<organism evidence="2">
    <name type="scientific">Haptolina ericina</name>
    <dbReference type="NCBI Taxonomy" id="156174"/>
    <lineage>
        <taxon>Eukaryota</taxon>
        <taxon>Haptista</taxon>
        <taxon>Haptophyta</taxon>
        <taxon>Prymnesiophyceae</taxon>
        <taxon>Prymnesiales</taxon>
        <taxon>Prymnesiaceae</taxon>
        <taxon>Haptolina</taxon>
    </lineage>
</organism>
<dbReference type="EMBL" id="HBHX01030581">
    <property type="protein sequence ID" value="CAE0116353.1"/>
    <property type="molecule type" value="Transcribed_RNA"/>
</dbReference>
<proteinExistence type="predicted"/>
<sequence>MAGFGGAPKKASIKKSGAKGSAASKLSPKRQWDTYKELVKRKKGVEACGVHARLDDKWHNVGTVAVDMATGTVLQAAQANKRLILEHAARVNPALALKAKDLVAGIAREGEDPIELVKQQLPEGLRSGFEGLPDASGFYTKTRGATRNSDPTAIIGSMARD</sequence>
<evidence type="ECO:0000313" key="2">
    <source>
        <dbReference type="EMBL" id="CAE0116353.1"/>
    </source>
</evidence>
<protein>
    <submittedName>
        <fullName evidence="2">Uncharacterized protein</fullName>
    </submittedName>
</protein>
<name>A0A7S3AVC4_9EUKA</name>
<dbReference type="AlphaFoldDB" id="A0A7S3AVC4"/>
<feature type="region of interest" description="Disordered" evidence="1">
    <location>
        <begin position="1"/>
        <end position="28"/>
    </location>
</feature>
<reference evidence="2" key="1">
    <citation type="submission" date="2021-01" db="EMBL/GenBank/DDBJ databases">
        <authorList>
            <person name="Corre E."/>
            <person name="Pelletier E."/>
            <person name="Niang G."/>
            <person name="Scheremetjew M."/>
            <person name="Finn R."/>
            <person name="Kale V."/>
            <person name="Holt S."/>
            <person name="Cochrane G."/>
            <person name="Meng A."/>
            <person name="Brown T."/>
            <person name="Cohen L."/>
        </authorList>
    </citation>
    <scope>NUCLEOTIDE SEQUENCE</scope>
    <source>
        <strain evidence="2">CCMP281</strain>
    </source>
</reference>
<evidence type="ECO:0000256" key="1">
    <source>
        <dbReference type="SAM" id="MobiDB-lite"/>
    </source>
</evidence>
<accession>A0A7S3AVC4</accession>
<feature type="region of interest" description="Disordered" evidence="1">
    <location>
        <begin position="140"/>
        <end position="161"/>
    </location>
</feature>
<gene>
    <name evidence="2" type="ORF">HERI1096_LOCUS17038</name>
</gene>